<name>A0A9Q0J1D7_9ROSI</name>
<dbReference type="Pfam" id="PF06708">
    <property type="entry name" value="DUF1195"/>
    <property type="match status" value="1"/>
</dbReference>
<reference evidence="3" key="1">
    <citation type="submission" date="2022-02" db="EMBL/GenBank/DDBJ databases">
        <authorList>
            <person name="Henning P.M."/>
            <person name="McCubbin A.G."/>
            <person name="Shore J.S."/>
        </authorList>
    </citation>
    <scope>NUCLEOTIDE SEQUENCE</scope>
    <source>
        <strain evidence="3">F60SS</strain>
        <tissue evidence="3">Leaves</tissue>
    </source>
</reference>
<dbReference type="PANTHER" id="PTHR34358:SF7">
    <property type="entry name" value="SUGAR TRANSPORTER"/>
    <property type="match status" value="1"/>
</dbReference>
<feature type="region of interest" description="Disordered" evidence="1">
    <location>
        <begin position="1"/>
        <end position="32"/>
    </location>
</feature>
<evidence type="ECO:0000256" key="1">
    <source>
        <dbReference type="SAM" id="MobiDB-lite"/>
    </source>
</evidence>
<evidence type="ECO:0000313" key="3">
    <source>
        <dbReference type="EMBL" id="KAJ4824402.1"/>
    </source>
</evidence>
<dbReference type="EMBL" id="JAKUCV010007196">
    <property type="protein sequence ID" value="KAJ4824402.1"/>
    <property type="molecule type" value="Genomic_DNA"/>
</dbReference>
<feature type="compositionally biased region" description="Low complexity" evidence="1">
    <location>
        <begin position="7"/>
        <end position="24"/>
    </location>
</feature>
<organism evidence="3 4">
    <name type="scientific">Turnera subulata</name>
    <dbReference type="NCBI Taxonomy" id="218843"/>
    <lineage>
        <taxon>Eukaryota</taxon>
        <taxon>Viridiplantae</taxon>
        <taxon>Streptophyta</taxon>
        <taxon>Embryophyta</taxon>
        <taxon>Tracheophyta</taxon>
        <taxon>Spermatophyta</taxon>
        <taxon>Magnoliopsida</taxon>
        <taxon>eudicotyledons</taxon>
        <taxon>Gunneridae</taxon>
        <taxon>Pentapetalae</taxon>
        <taxon>rosids</taxon>
        <taxon>fabids</taxon>
        <taxon>Malpighiales</taxon>
        <taxon>Passifloraceae</taxon>
        <taxon>Turnera</taxon>
    </lineage>
</organism>
<evidence type="ECO:0000313" key="4">
    <source>
        <dbReference type="Proteomes" id="UP001141552"/>
    </source>
</evidence>
<feature type="transmembrane region" description="Helical" evidence="2">
    <location>
        <begin position="41"/>
        <end position="62"/>
    </location>
</feature>
<keyword evidence="2" id="KW-0472">Membrane</keyword>
<keyword evidence="2" id="KW-0812">Transmembrane</keyword>
<keyword evidence="2" id="KW-1133">Transmembrane helix</keyword>
<dbReference type="InterPro" id="IPR010608">
    <property type="entry name" value="DUF1195"/>
</dbReference>
<comment type="caution">
    <text evidence="3">The sequence shown here is derived from an EMBL/GenBank/DDBJ whole genome shotgun (WGS) entry which is preliminary data.</text>
</comment>
<accession>A0A9Q0J1D7</accession>
<dbReference type="OrthoDB" id="2020737at2759"/>
<dbReference type="AlphaFoldDB" id="A0A9Q0J1D7"/>
<protein>
    <submittedName>
        <fullName evidence="3">Uncharacterized protein</fullName>
    </submittedName>
</protein>
<evidence type="ECO:0000256" key="2">
    <source>
        <dbReference type="SAM" id="Phobius"/>
    </source>
</evidence>
<sequence>MKENGAPTVLTIPTTNPTITATTTKKGNSGTSPFGKSRYKFWVLAAITLLALWSMLTGTVTLKWSTNLAHLSDELDLQTHDDLDVLEVEEKEKVVRRMWGVYTQSAKTRLPRFWREAFEAAYEALASDVPAVREAAVTEIAKISIRSSNIDPLPLQSSKVSY</sequence>
<reference evidence="3" key="2">
    <citation type="journal article" date="2023" name="Plants (Basel)">
        <title>Annotation of the Turnera subulata (Passifloraceae) Draft Genome Reveals the S-Locus Evolved after the Divergence of Turneroideae from Passifloroideae in a Stepwise Manner.</title>
        <authorList>
            <person name="Henning P.M."/>
            <person name="Roalson E.H."/>
            <person name="Mir W."/>
            <person name="McCubbin A.G."/>
            <person name="Shore J.S."/>
        </authorList>
    </citation>
    <scope>NUCLEOTIDE SEQUENCE</scope>
    <source>
        <strain evidence="3">F60SS</strain>
    </source>
</reference>
<gene>
    <name evidence="3" type="ORF">Tsubulata_036119</name>
</gene>
<keyword evidence="4" id="KW-1185">Reference proteome</keyword>
<dbReference type="PANTHER" id="PTHR34358">
    <property type="entry name" value="OS03G0411600 PROTEIN"/>
    <property type="match status" value="1"/>
</dbReference>
<proteinExistence type="predicted"/>
<dbReference type="Proteomes" id="UP001141552">
    <property type="component" value="Unassembled WGS sequence"/>
</dbReference>